<proteinExistence type="inferred from homology"/>
<dbReference type="GO" id="GO:0005737">
    <property type="term" value="C:cytoplasm"/>
    <property type="evidence" value="ECO:0007669"/>
    <property type="project" value="TreeGrafter"/>
</dbReference>
<dbReference type="EMBL" id="JAIQCV010000010">
    <property type="protein sequence ID" value="KAH1055304.1"/>
    <property type="molecule type" value="Genomic_DNA"/>
</dbReference>
<protein>
    <recommendedName>
        <fullName evidence="2">Peptidase C14 caspase domain-containing protein</fullName>
    </recommendedName>
</protein>
<dbReference type="AlphaFoldDB" id="A0A9D3UQU1"/>
<dbReference type="InterPro" id="IPR011600">
    <property type="entry name" value="Pept_C14_caspase"/>
</dbReference>
<feature type="domain" description="Peptidase C14 caspase" evidence="2">
    <location>
        <begin position="6"/>
        <end position="50"/>
    </location>
</feature>
<organism evidence="3 4">
    <name type="scientific">Gossypium stocksii</name>
    <dbReference type="NCBI Taxonomy" id="47602"/>
    <lineage>
        <taxon>Eukaryota</taxon>
        <taxon>Viridiplantae</taxon>
        <taxon>Streptophyta</taxon>
        <taxon>Embryophyta</taxon>
        <taxon>Tracheophyta</taxon>
        <taxon>Spermatophyta</taxon>
        <taxon>Magnoliopsida</taxon>
        <taxon>eudicotyledons</taxon>
        <taxon>Gunneridae</taxon>
        <taxon>Pentapetalae</taxon>
        <taxon>rosids</taxon>
        <taxon>malvids</taxon>
        <taxon>Malvales</taxon>
        <taxon>Malvaceae</taxon>
        <taxon>Malvoideae</taxon>
        <taxon>Gossypium</taxon>
    </lineage>
</organism>
<evidence type="ECO:0000313" key="3">
    <source>
        <dbReference type="EMBL" id="KAH1055304.1"/>
    </source>
</evidence>
<name>A0A9D3UQU1_9ROSI</name>
<dbReference type="PANTHER" id="PTHR48104">
    <property type="entry name" value="METACASPASE-4"/>
    <property type="match status" value="1"/>
</dbReference>
<dbReference type="GO" id="GO:0004197">
    <property type="term" value="F:cysteine-type endopeptidase activity"/>
    <property type="evidence" value="ECO:0007669"/>
    <property type="project" value="InterPro"/>
</dbReference>
<comment type="caution">
    <text evidence="3">The sequence shown here is derived from an EMBL/GenBank/DDBJ whole genome shotgun (WGS) entry which is preliminary data.</text>
</comment>
<comment type="similarity">
    <text evidence="1">Belongs to the peptidase C14B family.</text>
</comment>
<accession>A0A9D3UQU1</accession>
<dbReference type="Gene3D" id="3.40.50.12660">
    <property type="match status" value="1"/>
</dbReference>
<evidence type="ECO:0000256" key="1">
    <source>
        <dbReference type="ARBA" id="ARBA00009005"/>
    </source>
</evidence>
<sequence length="130" mass="14219">MSKGTKRAVLVGCNYPKTQFSLHGCINDVKAIRDVILDFGFKDVNVLVDLPGSPVPPTETQGVQRFSSITCIRRVILRLHRTRGISSENLYQSLQTAANVMSSTSSFLDTTAVANAINTGTYNVRILALF</sequence>
<dbReference type="Pfam" id="PF00656">
    <property type="entry name" value="Peptidase_C14"/>
    <property type="match status" value="1"/>
</dbReference>
<evidence type="ECO:0000313" key="4">
    <source>
        <dbReference type="Proteomes" id="UP000828251"/>
    </source>
</evidence>
<dbReference type="InterPro" id="IPR050452">
    <property type="entry name" value="Metacaspase"/>
</dbReference>
<reference evidence="3 4" key="1">
    <citation type="journal article" date="2021" name="Plant Biotechnol. J.">
        <title>Multi-omics assisted identification of the key and species-specific regulatory components of drought-tolerant mechanisms in Gossypium stocksii.</title>
        <authorList>
            <person name="Yu D."/>
            <person name="Ke L."/>
            <person name="Zhang D."/>
            <person name="Wu Y."/>
            <person name="Sun Y."/>
            <person name="Mei J."/>
            <person name="Sun J."/>
            <person name="Sun Y."/>
        </authorList>
    </citation>
    <scope>NUCLEOTIDE SEQUENCE [LARGE SCALE GENOMIC DNA]</scope>
    <source>
        <strain evidence="4">cv. E1</strain>
        <tissue evidence="3">Leaf</tissue>
    </source>
</reference>
<dbReference type="OrthoDB" id="3223806at2759"/>
<gene>
    <name evidence="3" type="ORF">J1N35_033369</name>
</gene>
<keyword evidence="4" id="KW-1185">Reference proteome</keyword>
<dbReference type="Proteomes" id="UP000828251">
    <property type="component" value="Unassembled WGS sequence"/>
</dbReference>
<dbReference type="PANTHER" id="PTHR48104:SF7">
    <property type="entry name" value="METACASPASE-9"/>
    <property type="match status" value="1"/>
</dbReference>
<dbReference type="GO" id="GO:0006508">
    <property type="term" value="P:proteolysis"/>
    <property type="evidence" value="ECO:0007669"/>
    <property type="project" value="InterPro"/>
</dbReference>
<evidence type="ECO:0000259" key="2">
    <source>
        <dbReference type="Pfam" id="PF00656"/>
    </source>
</evidence>